<accession>A0A0E0BHY7</accession>
<dbReference type="STRING" id="40148.A0A0E0BHY7"/>
<feature type="compositionally biased region" description="Polar residues" evidence="1">
    <location>
        <begin position="432"/>
        <end position="444"/>
    </location>
</feature>
<feature type="compositionally biased region" description="Polar residues" evidence="1">
    <location>
        <begin position="486"/>
        <end position="511"/>
    </location>
</feature>
<feature type="region of interest" description="Disordered" evidence="1">
    <location>
        <begin position="473"/>
        <end position="526"/>
    </location>
</feature>
<evidence type="ECO:0000313" key="3">
    <source>
        <dbReference type="Proteomes" id="UP000026961"/>
    </source>
</evidence>
<feature type="region of interest" description="Disordered" evidence="1">
    <location>
        <begin position="397"/>
        <end position="456"/>
    </location>
</feature>
<reference evidence="2" key="2">
    <citation type="submission" date="2018-05" db="EMBL/GenBank/DDBJ databases">
        <title>OgluRS3 (Oryza glumaepatula Reference Sequence Version 3).</title>
        <authorList>
            <person name="Zhang J."/>
            <person name="Kudrna D."/>
            <person name="Lee S."/>
            <person name="Talag J."/>
            <person name="Welchert J."/>
            <person name="Wing R.A."/>
        </authorList>
    </citation>
    <scope>NUCLEOTIDE SEQUENCE [LARGE SCALE GENOMIC DNA]</scope>
</reference>
<feature type="compositionally biased region" description="Polar residues" evidence="1">
    <location>
        <begin position="413"/>
        <end position="424"/>
    </location>
</feature>
<sequence>MEMTGKMPARVKRIRFADSQNKCEVVLPQTLASGGASSSRAVGEATQSKPKRRRRATSAGEGPSGDEPSETKGPNLTRCSAALVVQACRALSTVHHEKLEEIGLDAVAYKSLESLEQPDLIQWLMDKTDPDTMCVSIDDDRKIPITSRTVSLVLGTPLGGNDIVLPSHKVVRTVHESITDELGIHKKARLSTKQLIELLVPTTDFYVPKGDVWVASDLDRVAAIDWSKAVFRALNDSIRCWRQNPASSIASCVVFLVVLYLDNILPPRDIGLDLTFTPRIQMFTKDIVDKLVVADQEASGDGTPPFGNLPGPMVEDIMAPAYNFPNMSTILGPHLAGLPSDQRLGLLESLAEYDRQAKESALEIERQFRLVVDKQHMLCQSVIDVLQANRAAQPPPVVPQAAQCQEASRRQSDVQFTSTEINPNDSEDQQQQHHGCNGSPSAFDQHTIHPNAPMHVSPSMEIVPYIPPVRIEVADQPHPGSAHSPDLTQRSPIPTDSAPLTSEEVSAQYSAPDTAEEPPAIEAGGVIGNVPGASTAIQTEDAPRAVDQESHGTELLAETNEDTDDANSTPWSQPKRFIQKPARFVSPVVVGPSIMPSDVSLRVQLRDFLLTNGGHMDSVKLLEIDSSVAYGNDELKSFSNGNLTEWLFIDAFSSILFKDDMRNMPDTFGKRIFFPTSVSVT</sequence>
<proteinExistence type="predicted"/>
<dbReference type="PANTHER" id="PTHR34835:SF81">
    <property type="entry name" value="OS06G0475900 PROTEIN"/>
    <property type="match status" value="1"/>
</dbReference>
<keyword evidence="3" id="KW-1185">Reference proteome</keyword>
<dbReference type="AlphaFoldDB" id="A0A0E0BHY7"/>
<evidence type="ECO:0000313" key="2">
    <source>
        <dbReference type="EnsemblPlants" id="OGLUM11G09750.1"/>
    </source>
</evidence>
<dbReference type="HOGENOM" id="CLU_009582_0_0_1"/>
<reference evidence="2" key="1">
    <citation type="submission" date="2015-04" db="UniProtKB">
        <authorList>
            <consortium name="EnsemblPlants"/>
        </authorList>
    </citation>
    <scope>IDENTIFICATION</scope>
</reference>
<evidence type="ECO:0000256" key="1">
    <source>
        <dbReference type="SAM" id="MobiDB-lite"/>
    </source>
</evidence>
<feature type="region of interest" description="Disordered" evidence="1">
    <location>
        <begin position="30"/>
        <end position="75"/>
    </location>
</feature>
<protein>
    <submittedName>
        <fullName evidence="2">Uncharacterized protein</fullName>
    </submittedName>
</protein>
<dbReference type="Gramene" id="OGLUM11G09750.1">
    <property type="protein sequence ID" value="OGLUM11G09750.1"/>
    <property type="gene ID" value="OGLUM11G09750"/>
</dbReference>
<feature type="compositionally biased region" description="Low complexity" evidence="1">
    <location>
        <begin position="32"/>
        <end position="45"/>
    </location>
</feature>
<dbReference type="PANTHER" id="PTHR34835">
    <property type="entry name" value="OS07G0283600 PROTEIN-RELATED"/>
    <property type="match status" value="1"/>
</dbReference>
<organism evidence="2">
    <name type="scientific">Oryza glumipatula</name>
    <dbReference type="NCBI Taxonomy" id="40148"/>
    <lineage>
        <taxon>Eukaryota</taxon>
        <taxon>Viridiplantae</taxon>
        <taxon>Streptophyta</taxon>
        <taxon>Embryophyta</taxon>
        <taxon>Tracheophyta</taxon>
        <taxon>Spermatophyta</taxon>
        <taxon>Magnoliopsida</taxon>
        <taxon>Liliopsida</taxon>
        <taxon>Poales</taxon>
        <taxon>Poaceae</taxon>
        <taxon>BOP clade</taxon>
        <taxon>Oryzoideae</taxon>
        <taxon>Oryzeae</taxon>
        <taxon>Oryzinae</taxon>
        <taxon>Oryza</taxon>
    </lineage>
</organism>
<dbReference type="EnsemblPlants" id="OGLUM11G09750.1">
    <property type="protein sequence ID" value="OGLUM11G09750.1"/>
    <property type="gene ID" value="OGLUM11G09750"/>
</dbReference>
<dbReference type="Proteomes" id="UP000026961">
    <property type="component" value="Chromosome 11"/>
</dbReference>
<name>A0A0E0BHY7_9ORYZ</name>